<feature type="transmembrane region" description="Helical" evidence="9">
    <location>
        <begin position="75"/>
        <end position="102"/>
    </location>
</feature>
<feature type="domain" description="Signal transduction histidine kinase subgroup 3 dimerisation and phosphoacceptor" evidence="10">
    <location>
        <begin position="213"/>
        <end position="275"/>
    </location>
</feature>
<feature type="transmembrane region" description="Helical" evidence="9">
    <location>
        <begin position="159"/>
        <end position="181"/>
    </location>
</feature>
<feature type="transmembrane region" description="Helical" evidence="9">
    <location>
        <begin position="52"/>
        <end position="69"/>
    </location>
</feature>
<feature type="transmembrane region" description="Helical" evidence="9">
    <location>
        <begin position="15"/>
        <end position="40"/>
    </location>
</feature>
<reference evidence="11 12" key="1">
    <citation type="submission" date="2017-12" db="EMBL/GenBank/DDBJ databases">
        <title>Phylogenetic diversity of female urinary microbiome.</title>
        <authorList>
            <person name="Thomas-White K."/>
            <person name="Wolfe A.J."/>
        </authorList>
    </citation>
    <scope>NUCLEOTIDE SEQUENCE [LARGE SCALE GENOMIC DNA]</scope>
    <source>
        <strain evidence="11 12">UMB0426</strain>
    </source>
</reference>
<evidence type="ECO:0000256" key="9">
    <source>
        <dbReference type="SAM" id="Phobius"/>
    </source>
</evidence>
<organism evidence="11 12">
    <name type="scientific">Brevibacterium ravenspurgense</name>
    <dbReference type="NCBI Taxonomy" id="479117"/>
    <lineage>
        <taxon>Bacteria</taxon>
        <taxon>Bacillati</taxon>
        <taxon>Actinomycetota</taxon>
        <taxon>Actinomycetes</taxon>
        <taxon>Micrococcales</taxon>
        <taxon>Brevibacteriaceae</taxon>
        <taxon>Brevibacterium</taxon>
    </lineage>
</organism>
<dbReference type="GO" id="GO:0046983">
    <property type="term" value="F:protein dimerization activity"/>
    <property type="evidence" value="ECO:0007669"/>
    <property type="project" value="InterPro"/>
</dbReference>
<keyword evidence="8" id="KW-0902">Two-component regulatory system</keyword>
<keyword evidence="9" id="KW-0472">Membrane</keyword>
<name>A0A2I1IH82_9MICO</name>
<dbReference type="Pfam" id="PF07730">
    <property type="entry name" value="HisKA_3"/>
    <property type="match status" value="1"/>
</dbReference>
<evidence type="ECO:0000256" key="2">
    <source>
        <dbReference type="ARBA" id="ARBA00012438"/>
    </source>
</evidence>
<evidence type="ECO:0000256" key="6">
    <source>
        <dbReference type="ARBA" id="ARBA00022777"/>
    </source>
</evidence>
<dbReference type="GO" id="GO:0016020">
    <property type="term" value="C:membrane"/>
    <property type="evidence" value="ECO:0007669"/>
    <property type="project" value="InterPro"/>
</dbReference>
<evidence type="ECO:0000256" key="5">
    <source>
        <dbReference type="ARBA" id="ARBA00022741"/>
    </source>
</evidence>
<evidence type="ECO:0000256" key="7">
    <source>
        <dbReference type="ARBA" id="ARBA00022840"/>
    </source>
</evidence>
<gene>
    <name evidence="11" type="ORF">CYJ40_05095</name>
</gene>
<protein>
    <recommendedName>
        <fullName evidence="2">histidine kinase</fullName>
        <ecNumber evidence="2">2.7.13.3</ecNumber>
    </recommendedName>
</protein>
<dbReference type="AlphaFoldDB" id="A0A2I1IH82"/>
<keyword evidence="9" id="KW-0812">Transmembrane</keyword>
<keyword evidence="6 11" id="KW-0418">Kinase</keyword>
<dbReference type="Gene3D" id="1.20.5.1930">
    <property type="match status" value="1"/>
</dbReference>
<dbReference type="CDD" id="cd16917">
    <property type="entry name" value="HATPase_UhpB-NarQ-NarX-like"/>
    <property type="match status" value="1"/>
</dbReference>
<dbReference type="EMBL" id="PKGO01000004">
    <property type="protein sequence ID" value="PKY70497.1"/>
    <property type="molecule type" value="Genomic_DNA"/>
</dbReference>
<dbReference type="GO" id="GO:0000155">
    <property type="term" value="F:phosphorelay sensor kinase activity"/>
    <property type="evidence" value="ECO:0007669"/>
    <property type="project" value="InterPro"/>
</dbReference>
<dbReference type="InterPro" id="IPR011712">
    <property type="entry name" value="Sig_transdc_His_kin_sub3_dim/P"/>
</dbReference>
<keyword evidence="7" id="KW-0067">ATP-binding</keyword>
<proteinExistence type="predicted"/>
<dbReference type="PANTHER" id="PTHR24421">
    <property type="entry name" value="NITRATE/NITRITE SENSOR PROTEIN NARX-RELATED"/>
    <property type="match status" value="1"/>
</dbReference>
<dbReference type="Gene3D" id="3.30.565.10">
    <property type="entry name" value="Histidine kinase-like ATPase, C-terminal domain"/>
    <property type="match status" value="1"/>
</dbReference>
<evidence type="ECO:0000313" key="11">
    <source>
        <dbReference type="EMBL" id="PKY70497.1"/>
    </source>
</evidence>
<keyword evidence="3" id="KW-0597">Phosphoprotein</keyword>
<sequence length="446" mass="46649">MRDYDSLMLSRSVSLVLNVAVSFVLFAVGVLFSLIASSAAPFATRDGQPTETAAVASMVAAVFWLTVFFRRRAPLVPFIAGALLALGWADCVLLLVAVFHLVSRSPRRIAVITAVIGGGLTVAGALRLSLGDPRSSPFGVILLDTSEYVFVSDERAAEIIILTCAATALGLFFSVGGGMLVRQMRRAQRAESRAEVEGDKNALLAAEVARQSERQALARELHDTLSNRLSVLSLHAGALEVGDDPKAKQSAQALRSQAHAALEDLRGVIEGVRTVDIQPAAASVAEAGLDGIPALIDSAAQAGVSVFPYVVLRAVDSFPRVTGLAAYRIVQESLTNAMKHAPGQPIRLSVRSAAHEGVRLRIVNTLPEAVGGERQQRNARGVVDLDVHGGEDAVRAAVADSLAPTGSGAGIEGMRTRAEAVGGSCEAGVHDGEFVVDAFLPPAAEA</sequence>
<accession>A0A2I1IH82</accession>
<keyword evidence="4" id="KW-0808">Transferase</keyword>
<dbReference type="STRING" id="1176165.GCA_001584405_00874"/>
<dbReference type="InterPro" id="IPR050482">
    <property type="entry name" value="Sensor_HK_TwoCompSys"/>
</dbReference>
<dbReference type="PANTHER" id="PTHR24421:SF10">
    <property type="entry name" value="NITRATE_NITRITE SENSOR PROTEIN NARQ"/>
    <property type="match status" value="1"/>
</dbReference>
<dbReference type="InterPro" id="IPR036890">
    <property type="entry name" value="HATPase_C_sf"/>
</dbReference>
<dbReference type="Proteomes" id="UP000242755">
    <property type="component" value="Unassembled WGS sequence"/>
</dbReference>
<evidence type="ECO:0000256" key="8">
    <source>
        <dbReference type="ARBA" id="ARBA00023012"/>
    </source>
</evidence>
<dbReference type="EC" id="2.7.13.3" evidence="2"/>
<evidence type="ECO:0000256" key="3">
    <source>
        <dbReference type="ARBA" id="ARBA00022553"/>
    </source>
</evidence>
<feature type="transmembrane region" description="Helical" evidence="9">
    <location>
        <begin position="109"/>
        <end position="130"/>
    </location>
</feature>
<comment type="catalytic activity">
    <reaction evidence="1">
        <text>ATP + protein L-histidine = ADP + protein N-phospho-L-histidine.</text>
        <dbReference type="EC" id="2.7.13.3"/>
    </reaction>
</comment>
<keyword evidence="5" id="KW-0547">Nucleotide-binding</keyword>
<evidence type="ECO:0000256" key="4">
    <source>
        <dbReference type="ARBA" id="ARBA00022679"/>
    </source>
</evidence>
<evidence type="ECO:0000313" key="12">
    <source>
        <dbReference type="Proteomes" id="UP000242755"/>
    </source>
</evidence>
<evidence type="ECO:0000259" key="10">
    <source>
        <dbReference type="Pfam" id="PF07730"/>
    </source>
</evidence>
<comment type="caution">
    <text evidence="11">The sequence shown here is derived from an EMBL/GenBank/DDBJ whole genome shotgun (WGS) entry which is preliminary data.</text>
</comment>
<evidence type="ECO:0000256" key="1">
    <source>
        <dbReference type="ARBA" id="ARBA00000085"/>
    </source>
</evidence>
<keyword evidence="9" id="KW-1133">Transmembrane helix</keyword>